<dbReference type="GO" id="GO:0006352">
    <property type="term" value="P:DNA-templated transcription initiation"/>
    <property type="evidence" value="ECO:0007669"/>
    <property type="project" value="InterPro"/>
</dbReference>
<dbReference type="InterPro" id="IPR050239">
    <property type="entry name" value="Sigma-70_RNA_pol_init_factors"/>
</dbReference>
<dbReference type="PANTHER" id="PTHR30603">
    <property type="entry name" value="RNA POLYMERASE SIGMA FACTOR RPO"/>
    <property type="match status" value="1"/>
</dbReference>
<dbReference type="EMBL" id="CP059894">
    <property type="protein sequence ID" value="QNJ95043.1"/>
    <property type="molecule type" value="Genomic_DNA"/>
</dbReference>
<dbReference type="Proteomes" id="UP000515498">
    <property type="component" value="Chromosome"/>
</dbReference>
<dbReference type="SUPFAM" id="SSF88946">
    <property type="entry name" value="Sigma2 domain of RNA polymerase sigma factors"/>
    <property type="match status" value="1"/>
</dbReference>
<dbReference type="KEGG" id="mflu:HZU40_12850"/>
<protein>
    <recommendedName>
        <fullName evidence="1">RNA polymerase sigma-70 region 2 domain-containing protein</fullName>
    </recommendedName>
</protein>
<gene>
    <name evidence="2" type="ORF">HZU40_12850</name>
</gene>
<evidence type="ECO:0000259" key="1">
    <source>
        <dbReference type="Pfam" id="PF04542"/>
    </source>
</evidence>
<sequence>MSGVEDPAEFGWTAAEAANLRQAIRDADLLASAESLREYLYGVDDETAPDKPYRYLVIAEAKSRTGAGVAFFDLLIAGGAGLHRAVETFDPAAGHPFAVHAQWWIRRAMTL</sequence>
<dbReference type="GO" id="GO:0003700">
    <property type="term" value="F:DNA-binding transcription factor activity"/>
    <property type="evidence" value="ECO:0007669"/>
    <property type="project" value="InterPro"/>
</dbReference>
<reference evidence="2 3" key="1">
    <citation type="submission" date="2020-07" db="EMBL/GenBank/DDBJ databases">
        <title>Draft genome sequence of four isobutane-metabolizing strains capable of cometabolically degrading diverse ether contaminants.</title>
        <authorList>
            <person name="Chen W."/>
            <person name="Faulkner N."/>
            <person name="Smith C."/>
            <person name="Hyman M."/>
        </authorList>
    </citation>
    <scope>NUCLEOTIDE SEQUENCE [LARGE SCALE GENOMIC DNA]</scope>
    <source>
        <strain evidence="2 3">2A</strain>
    </source>
</reference>
<dbReference type="AlphaFoldDB" id="A0A7G8PL27"/>
<accession>A0A7G8PL27</accession>
<evidence type="ECO:0000313" key="3">
    <source>
        <dbReference type="Proteomes" id="UP000515498"/>
    </source>
</evidence>
<dbReference type="Gene3D" id="1.20.120.1810">
    <property type="match status" value="1"/>
</dbReference>
<dbReference type="InterPro" id="IPR013325">
    <property type="entry name" value="RNA_pol_sigma_r2"/>
</dbReference>
<proteinExistence type="predicted"/>
<dbReference type="PANTHER" id="PTHR30603:SF47">
    <property type="entry name" value="RNA POLYMERASE SIGMA FACTOR SIGD, CHLOROPLASTIC"/>
    <property type="match status" value="1"/>
</dbReference>
<name>A0A7G8PL27_9MYCO</name>
<dbReference type="Pfam" id="PF04542">
    <property type="entry name" value="Sigma70_r2"/>
    <property type="match status" value="1"/>
</dbReference>
<organism evidence="2 3">
    <name type="scientific">Mycolicibacterium fluoranthenivorans</name>
    <dbReference type="NCBI Taxonomy" id="258505"/>
    <lineage>
        <taxon>Bacteria</taxon>
        <taxon>Bacillati</taxon>
        <taxon>Actinomycetota</taxon>
        <taxon>Actinomycetes</taxon>
        <taxon>Mycobacteriales</taxon>
        <taxon>Mycobacteriaceae</taxon>
        <taxon>Mycolicibacterium</taxon>
    </lineage>
</organism>
<feature type="domain" description="RNA polymerase sigma-70 region 2" evidence="1">
    <location>
        <begin position="53"/>
        <end position="109"/>
    </location>
</feature>
<evidence type="ECO:0000313" key="2">
    <source>
        <dbReference type="EMBL" id="QNJ95043.1"/>
    </source>
</evidence>
<dbReference type="InterPro" id="IPR007627">
    <property type="entry name" value="RNA_pol_sigma70_r2"/>
</dbReference>
<dbReference type="RefSeq" id="WP_187098606.1">
    <property type="nucleotide sequence ID" value="NZ_CP059894.1"/>
</dbReference>